<dbReference type="InParanoid" id="A0A2H3CIV4"/>
<evidence type="ECO:0000256" key="1">
    <source>
        <dbReference type="SAM" id="MobiDB-lite"/>
    </source>
</evidence>
<proteinExistence type="predicted"/>
<dbReference type="EMBL" id="KZ293724">
    <property type="protein sequence ID" value="PBK81810.1"/>
    <property type="molecule type" value="Genomic_DNA"/>
</dbReference>
<evidence type="ECO:0000313" key="3">
    <source>
        <dbReference type="Proteomes" id="UP000217790"/>
    </source>
</evidence>
<protein>
    <submittedName>
        <fullName evidence="2">Uncharacterized protein</fullName>
    </submittedName>
</protein>
<dbReference type="AlphaFoldDB" id="A0A2H3CIV4"/>
<sequence length="243" mass="26319">MEAKTAHYPVILGNPRESAGMCRNSWECTGIRGNSRESGNLLTLFFALQDYSGLSGRRKFRVSLARARPRHGDDGHGDSPSGDGFGNREGTSVTRKGCRAFLLLAELSPRLGTPLHGNTSSAESTLGESESTRKHRPVTPTDLLSSSLVDDSDNDDGRIRCMKTSCLLKGEAVEAGEAAREGSCFLLDTSASPRRRRLHHANEFLGVVKSLKHRMDALGKEDVGCRYAPVFGGRGKEGVKMQA</sequence>
<feature type="region of interest" description="Disordered" evidence="1">
    <location>
        <begin position="66"/>
        <end position="91"/>
    </location>
</feature>
<gene>
    <name evidence="2" type="ORF">ARMGADRAFT_1039021</name>
</gene>
<organism evidence="2 3">
    <name type="scientific">Armillaria gallica</name>
    <name type="common">Bulbous honey fungus</name>
    <name type="synonym">Armillaria bulbosa</name>
    <dbReference type="NCBI Taxonomy" id="47427"/>
    <lineage>
        <taxon>Eukaryota</taxon>
        <taxon>Fungi</taxon>
        <taxon>Dikarya</taxon>
        <taxon>Basidiomycota</taxon>
        <taxon>Agaricomycotina</taxon>
        <taxon>Agaricomycetes</taxon>
        <taxon>Agaricomycetidae</taxon>
        <taxon>Agaricales</taxon>
        <taxon>Marasmiineae</taxon>
        <taxon>Physalacriaceae</taxon>
        <taxon>Armillaria</taxon>
    </lineage>
</organism>
<feature type="region of interest" description="Disordered" evidence="1">
    <location>
        <begin position="112"/>
        <end position="149"/>
    </location>
</feature>
<accession>A0A2H3CIV4</accession>
<reference evidence="3" key="1">
    <citation type="journal article" date="2017" name="Nat. Ecol. Evol.">
        <title>Genome expansion and lineage-specific genetic innovations in the forest pathogenic fungi Armillaria.</title>
        <authorList>
            <person name="Sipos G."/>
            <person name="Prasanna A.N."/>
            <person name="Walter M.C."/>
            <person name="O'Connor E."/>
            <person name="Balint B."/>
            <person name="Krizsan K."/>
            <person name="Kiss B."/>
            <person name="Hess J."/>
            <person name="Varga T."/>
            <person name="Slot J."/>
            <person name="Riley R."/>
            <person name="Boka B."/>
            <person name="Rigling D."/>
            <person name="Barry K."/>
            <person name="Lee J."/>
            <person name="Mihaltcheva S."/>
            <person name="LaButti K."/>
            <person name="Lipzen A."/>
            <person name="Waldron R."/>
            <person name="Moloney N.M."/>
            <person name="Sperisen C."/>
            <person name="Kredics L."/>
            <person name="Vagvoelgyi C."/>
            <person name="Patrignani A."/>
            <person name="Fitzpatrick D."/>
            <person name="Nagy I."/>
            <person name="Doyle S."/>
            <person name="Anderson J.B."/>
            <person name="Grigoriev I.V."/>
            <person name="Gueldener U."/>
            <person name="Muensterkoetter M."/>
            <person name="Nagy L.G."/>
        </authorList>
    </citation>
    <scope>NUCLEOTIDE SEQUENCE [LARGE SCALE GENOMIC DNA]</scope>
    <source>
        <strain evidence="3">Ar21-2</strain>
    </source>
</reference>
<keyword evidence="3" id="KW-1185">Reference proteome</keyword>
<dbReference type="Proteomes" id="UP000217790">
    <property type="component" value="Unassembled WGS sequence"/>
</dbReference>
<evidence type="ECO:0000313" key="2">
    <source>
        <dbReference type="EMBL" id="PBK81810.1"/>
    </source>
</evidence>
<name>A0A2H3CIV4_ARMGA</name>
<feature type="compositionally biased region" description="Polar residues" evidence="1">
    <location>
        <begin position="116"/>
        <end position="129"/>
    </location>
</feature>